<evidence type="ECO:0000259" key="3">
    <source>
        <dbReference type="Pfam" id="PF14214"/>
    </source>
</evidence>
<dbReference type="InterPro" id="IPR025476">
    <property type="entry name" value="Helitron_helicase-like"/>
</dbReference>
<dbReference type="Pfam" id="PF05970">
    <property type="entry name" value="PIF1"/>
    <property type="match status" value="1"/>
</dbReference>
<protein>
    <recommendedName>
        <fullName evidence="1">ATP-dependent DNA helicase</fullName>
        <ecNumber evidence="1">5.6.2.3</ecNumber>
    </recommendedName>
</protein>
<feature type="domain" description="Helitron helicase-like" evidence="3">
    <location>
        <begin position="176"/>
        <end position="287"/>
    </location>
</feature>
<reference evidence="4 5" key="1">
    <citation type="submission" date="2019-08" db="EMBL/GenBank/DDBJ databases">
        <title>Whole genome of Aphis craccivora.</title>
        <authorList>
            <person name="Voronova N.V."/>
            <person name="Shulinski R.S."/>
            <person name="Bandarenka Y.V."/>
            <person name="Zhorov D.G."/>
            <person name="Warner D."/>
        </authorList>
    </citation>
    <scope>NUCLEOTIDE SEQUENCE [LARGE SCALE GENOMIC DNA]</scope>
    <source>
        <strain evidence="4">180601</strain>
        <tissue evidence="4">Whole Body</tissue>
    </source>
</reference>
<dbReference type="InterPro" id="IPR010285">
    <property type="entry name" value="DNA_helicase_pif1-like_DEAD"/>
</dbReference>
<proteinExistence type="inferred from homology"/>
<dbReference type="InterPro" id="IPR027417">
    <property type="entry name" value="P-loop_NTPase"/>
</dbReference>
<dbReference type="PANTHER" id="PTHR47642:SF5">
    <property type="entry name" value="ATP-DEPENDENT DNA HELICASE"/>
    <property type="match status" value="1"/>
</dbReference>
<feature type="domain" description="DNA helicase Pif1-like DEAD-box helicase" evidence="2">
    <location>
        <begin position="621"/>
        <end position="786"/>
    </location>
</feature>
<evidence type="ECO:0000313" key="5">
    <source>
        <dbReference type="Proteomes" id="UP000478052"/>
    </source>
</evidence>
<organism evidence="4 5">
    <name type="scientific">Aphis craccivora</name>
    <name type="common">Cowpea aphid</name>
    <dbReference type="NCBI Taxonomy" id="307492"/>
    <lineage>
        <taxon>Eukaryota</taxon>
        <taxon>Metazoa</taxon>
        <taxon>Ecdysozoa</taxon>
        <taxon>Arthropoda</taxon>
        <taxon>Hexapoda</taxon>
        <taxon>Insecta</taxon>
        <taxon>Pterygota</taxon>
        <taxon>Neoptera</taxon>
        <taxon>Paraneoptera</taxon>
        <taxon>Hemiptera</taxon>
        <taxon>Sternorrhyncha</taxon>
        <taxon>Aphidomorpha</taxon>
        <taxon>Aphidoidea</taxon>
        <taxon>Aphididae</taxon>
        <taxon>Aphidini</taxon>
        <taxon>Aphis</taxon>
        <taxon>Aphis</taxon>
    </lineage>
</organism>
<dbReference type="PANTHER" id="PTHR47642">
    <property type="entry name" value="ATP-DEPENDENT DNA HELICASE"/>
    <property type="match status" value="1"/>
</dbReference>
<dbReference type="GO" id="GO:0043139">
    <property type="term" value="F:5'-3' DNA helicase activity"/>
    <property type="evidence" value="ECO:0007669"/>
    <property type="project" value="UniProtKB-EC"/>
</dbReference>
<dbReference type="EMBL" id="VUJU01010537">
    <property type="protein sequence ID" value="KAF0713898.1"/>
    <property type="molecule type" value="Genomic_DNA"/>
</dbReference>
<comment type="cofactor">
    <cofactor evidence="1">
        <name>Mg(2+)</name>
        <dbReference type="ChEBI" id="CHEBI:18420"/>
    </cofactor>
</comment>
<dbReference type="EC" id="5.6.2.3" evidence="1"/>
<dbReference type="GO" id="GO:0005524">
    <property type="term" value="F:ATP binding"/>
    <property type="evidence" value="ECO:0007669"/>
    <property type="project" value="UniProtKB-KW"/>
</dbReference>
<keyword evidence="1" id="KW-0547">Nucleotide-binding</keyword>
<comment type="caution">
    <text evidence="4">The sequence shown here is derived from an EMBL/GenBank/DDBJ whole genome shotgun (WGS) entry which is preliminary data.</text>
</comment>
<dbReference type="Pfam" id="PF14214">
    <property type="entry name" value="Helitron_like_N"/>
    <property type="match status" value="1"/>
</dbReference>
<accession>A0A6G0VYA4</accession>
<dbReference type="GO" id="GO:0000723">
    <property type="term" value="P:telomere maintenance"/>
    <property type="evidence" value="ECO:0007669"/>
    <property type="project" value="InterPro"/>
</dbReference>
<dbReference type="SUPFAM" id="SSF52540">
    <property type="entry name" value="P-loop containing nucleoside triphosphate hydrolases"/>
    <property type="match status" value="1"/>
</dbReference>
<keyword evidence="5" id="KW-1185">Reference proteome</keyword>
<evidence type="ECO:0000313" key="4">
    <source>
        <dbReference type="EMBL" id="KAF0713898.1"/>
    </source>
</evidence>
<dbReference type="AlphaFoldDB" id="A0A6G0VYA4"/>
<keyword evidence="1" id="KW-0227">DNA damage</keyword>
<keyword evidence="1 4" id="KW-0347">Helicase</keyword>
<keyword evidence="1" id="KW-0378">Hydrolase</keyword>
<dbReference type="Gene3D" id="3.40.50.300">
    <property type="entry name" value="P-loop containing nucleotide triphosphate hydrolases"/>
    <property type="match status" value="1"/>
</dbReference>
<keyword evidence="1" id="KW-0233">DNA recombination</keyword>
<evidence type="ECO:0000256" key="1">
    <source>
        <dbReference type="RuleBase" id="RU363044"/>
    </source>
</evidence>
<comment type="similarity">
    <text evidence="1">Belongs to the helicase family.</text>
</comment>
<dbReference type="InterPro" id="IPR051055">
    <property type="entry name" value="PIF1_helicase"/>
</dbReference>
<dbReference type="Proteomes" id="UP000478052">
    <property type="component" value="Unassembled WGS sequence"/>
</dbReference>
<evidence type="ECO:0000259" key="2">
    <source>
        <dbReference type="Pfam" id="PF05970"/>
    </source>
</evidence>
<name>A0A6G0VYA4_APHCR</name>
<dbReference type="GO" id="GO:0006281">
    <property type="term" value="P:DNA repair"/>
    <property type="evidence" value="ECO:0007669"/>
    <property type="project" value="UniProtKB-KW"/>
</dbReference>
<gene>
    <name evidence="4" type="ORF">FWK35_00030254</name>
</gene>
<dbReference type="GO" id="GO:0006310">
    <property type="term" value="P:DNA recombination"/>
    <property type="evidence" value="ECO:0007669"/>
    <property type="project" value="UniProtKB-KW"/>
</dbReference>
<keyword evidence="1" id="KW-0234">DNA repair</keyword>
<dbReference type="OrthoDB" id="6615861at2759"/>
<dbReference type="GO" id="GO:0016787">
    <property type="term" value="F:hydrolase activity"/>
    <property type="evidence" value="ECO:0007669"/>
    <property type="project" value="UniProtKB-KW"/>
</dbReference>
<comment type="catalytic activity">
    <reaction evidence="1">
        <text>ATP + H2O = ADP + phosphate + H(+)</text>
        <dbReference type="Rhea" id="RHEA:13065"/>
        <dbReference type="ChEBI" id="CHEBI:15377"/>
        <dbReference type="ChEBI" id="CHEBI:15378"/>
        <dbReference type="ChEBI" id="CHEBI:30616"/>
        <dbReference type="ChEBI" id="CHEBI:43474"/>
        <dbReference type="ChEBI" id="CHEBI:456216"/>
        <dbReference type="EC" id="5.6.2.3"/>
    </reaction>
</comment>
<keyword evidence="1" id="KW-0067">ATP-binding</keyword>
<sequence>MIEKVVGRTFHLPLPIEEILKKLPNSDDTILNNELFILVRSVPSTKKKNMGELSRYYDLFEIENNIDCEKVSKQNEGIELNIEEQTNLHAFLTQRDINDTFYEQFTIHALNEPRKNAKASELYQMLKINENPIDHRDKELDLKCFPAIYPFGQNGQYCNRLVKLKPTEYIKSRLFATEKLTSAECLKRLQNNELEGNLTTIFGRLRNTNQYWLNPRSDIELMITWYGPVTFFLTLSPAEYNWKQLFLRKINNDTENGESISALIAHDPVSTSRMIDNEFKAMLEFISADNGPLDEAPIIGKNSNEEVVNFIAKTIICHLPDKRKFPTLHERVINYQTHKDNSYCMRKKKTTTGTTTACRFGFPRPVTKEIILRDVATSIVGRRNFKSKSRLYDLPRDSSEVYINDYNLAVLMAWNGNMDLQYIGEKSCALSSYVTKYQTKPEKTNTAQTFDVINNTKTLSSKLWNVALRSLSNRECGSLEASDTLLGIPLFGTDPCTTIKWLSVSILRNRRLKKPEKYFHCLLMLFKPWRIESELLGNNSTYIESFKSCRDSIDAALDYHERLEYLRKSKDDMNELLKNLTMKMTPDENDELQQAEIKDAMSELEMGTINLEQTNDLINNLNSDQKKIFNFIKKELHLENEKCMRHFVSGVGGTGKSWLIKTIKAYVTTYLQKKVAITAPTGISAFNIEGMTIHRLLQLPVEHVHTPSYRPLSNNVLQTIRHHMKDVLLLIIDEISMVSNITLLYIHLRLCEIYNTAYFNDGWFGRLHILVFGDLLQLPPVNEGSPFNQIDSKLFTKYTNSLGTVNL</sequence>